<dbReference type="PANTHER" id="PTHR11895:SF67">
    <property type="entry name" value="AMIDASE DOMAIN-CONTAINING PROTEIN"/>
    <property type="match status" value="1"/>
</dbReference>
<dbReference type="SUPFAM" id="SSF75304">
    <property type="entry name" value="Amidase signature (AS) enzymes"/>
    <property type="match status" value="1"/>
</dbReference>
<evidence type="ECO:0000259" key="2">
    <source>
        <dbReference type="Pfam" id="PF01425"/>
    </source>
</evidence>
<gene>
    <name evidence="3" type="ORF">D2917_11390</name>
</gene>
<proteinExistence type="predicted"/>
<dbReference type="Gene3D" id="3.90.1300.10">
    <property type="entry name" value="Amidase signature (AS) domain"/>
    <property type="match status" value="1"/>
</dbReference>
<evidence type="ECO:0000313" key="3">
    <source>
        <dbReference type="EMBL" id="QEZ44772.1"/>
    </source>
</evidence>
<dbReference type="Pfam" id="PF01425">
    <property type="entry name" value="Amidase"/>
    <property type="match status" value="1"/>
</dbReference>
<name>A0A5P3VHC0_9BURK</name>
<dbReference type="EMBL" id="CP032518">
    <property type="protein sequence ID" value="QEZ44772.1"/>
    <property type="molecule type" value="Genomic_DNA"/>
</dbReference>
<dbReference type="AlphaFoldDB" id="A0A5P3VHC0"/>
<accession>A0A5P3VHC0</accession>
<dbReference type="InterPro" id="IPR023631">
    <property type="entry name" value="Amidase_dom"/>
</dbReference>
<dbReference type="PANTHER" id="PTHR11895">
    <property type="entry name" value="TRANSAMIDASE"/>
    <property type="match status" value="1"/>
</dbReference>
<feature type="region of interest" description="Disordered" evidence="1">
    <location>
        <begin position="456"/>
        <end position="475"/>
    </location>
</feature>
<feature type="domain" description="Amidase" evidence="2">
    <location>
        <begin position="36"/>
        <end position="442"/>
    </location>
</feature>
<dbReference type="GO" id="GO:0003824">
    <property type="term" value="F:catalytic activity"/>
    <property type="evidence" value="ECO:0007669"/>
    <property type="project" value="InterPro"/>
</dbReference>
<dbReference type="RefSeq" id="WP_151070664.1">
    <property type="nucleotide sequence ID" value="NZ_CP032518.1"/>
</dbReference>
<organism evidence="3 4">
    <name type="scientific">Cupriavidus oxalaticus</name>
    <dbReference type="NCBI Taxonomy" id="96344"/>
    <lineage>
        <taxon>Bacteria</taxon>
        <taxon>Pseudomonadati</taxon>
        <taxon>Pseudomonadota</taxon>
        <taxon>Betaproteobacteria</taxon>
        <taxon>Burkholderiales</taxon>
        <taxon>Burkholderiaceae</taxon>
        <taxon>Cupriavidus</taxon>
    </lineage>
</organism>
<dbReference type="InterPro" id="IPR036928">
    <property type="entry name" value="AS_sf"/>
</dbReference>
<dbReference type="InterPro" id="IPR000120">
    <property type="entry name" value="Amidase"/>
</dbReference>
<dbReference type="Proteomes" id="UP000325743">
    <property type="component" value="Chromosome 1"/>
</dbReference>
<evidence type="ECO:0000313" key="4">
    <source>
        <dbReference type="Proteomes" id="UP000325743"/>
    </source>
</evidence>
<dbReference type="PROSITE" id="PS00571">
    <property type="entry name" value="AMIDASES"/>
    <property type="match status" value="1"/>
</dbReference>
<reference evidence="3 4" key="1">
    <citation type="submission" date="2018-09" db="EMBL/GenBank/DDBJ databases">
        <title>Complete genome sequence of Cupriavidus oxalaticus T2, a bacterium capable of phenol tolerance and degradation.</title>
        <authorList>
            <person name="Yan J."/>
        </authorList>
    </citation>
    <scope>NUCLEOTIDE SEQUENCE [LARGE SCALE GENOMIC DNA]</scope>
    <source>
        <strain evidence="3 4">T2</strain>
    </source>
</reference>
<protein>
    <submittedName>
        <fullName evidence="3">Amidase</fullName>
    </submittedName>
</protein>
<dbReference type="InterPro" id="IPR020556">
    <property type="entry name" value="Amidase_CS"/>
</dbReference>
<sequence>MVKTPEHRTTLARGPGLRDTLAALRQGGTTAHAEIKQALVRAEACKSGFHAFSVIDWERALKAAADSDRRYAAGQPRPLEGLPIAVKDLIDTRGIETRYGSAAYLGHVPAADAEVVQALVERGAIVVGKTTTHEFAWGVTTSSAAFGDTMNPLDTRRIPGGSSGGAAAAIAGGAVAAGLGTDTGGSVRIPAALCGVAGFKPTLGALPTRGIFPLAPTLDHPGILGRGVDDIMVLAEAFGIAIPDSDAWLSARLGVLAGIAPVPPEAAVAVAFDDAIARLGNVLTCEALHADDLFDGACEAFAGIVLAEAAMEHFRRNDAARIAACYSAETQGRLALAGDLVMRDYAKAQQIRHRLVRALRALLSTVDYLVLPTCPCLAPPHGTDSIAIGRWSGTVRQALMGYTAPFNLAGFPAISIPLPARDGALPAAMQVVARPGDDGALLKIALEIERLLQTSSSPDHPNLAGSALPSRRSTT</sequence>
<evidence type="ECO:0000256" key="1">
    <source>
        <dbReference type="SAM" id="MobiDB-lite"/>
    </source>
</evidence>